<dbReference type="PANTHER" id="PTHR34227">
    <property type="entry name" value="CHAPERONE PROTEIN YCDY"/>
    <property type="match status" value="1"/>
</dbReference>
<keyword evidence="3" id="KW-1185">Reference proteome</keyword>
<protein>
    <submittedName>
        <fullName evidence="2">Chaperone TorD involved in molybdoenzyme TorA maturation</fullName>
    </submittedName>
</protein>
<sequence>MQNPLPGDQLDVDELCILSGLLSPPTQDTLEAMEEMAESWAWLKPALPELLAVGLPLLREEYQRLFVTGACPARESAWSEPILAGSAHNLMALYRQAGIALQGRAPDSLAMELIYAAWYLEQDLPNSPYGWQALWEHLCGWVPCFARCLQERANMDIYRVLGRRLETLFAPCRSDP</sequence>
<accession>A0A1H9AJB1</accession>
<name>A0A1H9AJB1_9GAMM</name>
<dbReference type="Pfam" id="PF02613">
    <property type="entry name" value="Nitrate_red_del"/>
    <property type="match status" value="1"/>
</dbReference>
<proteinExistence type="predicted"/>
<gene>
    <name evidence="2" type="ORF">SAMN05421693_10593</name>
</gene>
<dbReference type="Proteomes" id="UP000199496">
    <property type="component" value="Unassembled WGS sequence"/>
</dbReference>
<evidence type="ECO:0000313" key="2">
    <source>
        <dbReference type="EMBL" id="SEP76587.1"/>
    </source>
</evidence>
<dbReference type="InterPro" id="IPR020945">
    <property type="entry name" value="DMSO/NO3_reduct_chaperone"/>
</dbReference>
<dbReference type="InterPro" id="IPR050289">
    <property type="entry name" value="TorD/DmsD_chaperones"/>
</dbReference>
<dbReference type="RefSeq" id="WP_162273491.1">
    <property type="nucleotide sequence ID" value="NZ_FOFO01000005.1"/>
</dbReference>
<dbReference type="PANTHER" id="PTHR34227:SF1">
    <property type="entry name" value="DIMETHYL SULFOXIDE REDUCTASE CHAPERONE-RELATED"/>
    <property type="match status" value="1"/>
</dbReference>
<evidence type="ECO:0000256" key="1">
    <source>
        <dbReference type="ARBA" id="ARBA00023186"/>
    </source>
</evidence>
<dbReference type="EMBL" id="FOFO01000005">
    <property type="protein sequence ID" value="SEP76587.1"/>
    <property type="molecule type" value="Genomic_DNA"/>
</dbReference>
<dbReference type="SUPFAM" id="SSF89155">
    <property type="entry name" value="TorD-like"/>
    <property type="match status" value="1"/>
</dbReference>
<dbReference type="OrthoDB" id="9795302at2"/>
<dbReference type="Gene3D" id="1.10.3480.10">
    <property type="entry name" value="TorD-like"/>
    <property type="match status" value="1"/>
</dbReference>
<keyword evidence="1" id="KW-0143">Chaperone</keyword>
<reference evidence="2 3" key="1">
    <citation type="submission" date="2016-10" db="EMBL/GenBank/DDBJ databases">
        <authorList>
            <person name="de Groot N.N."/>
        </authorList>
    </citation>
    <scope>NUCLEOTIDE SEQUENCE [LARGE SCALE GENOMIC DNA]</scope>
    <source>
        <strain evidence="2 3">B7-7</strain>
    </source>
</reference>
<dbReference type="InterPro" id="IPR036411">
    <property type="entry name" value="TorD-like_sf"/>
</dbReference>
<organism evidence="2 3">
    <name type="scientific">Ectothiorhodospira magna</name>
    <dbReference type="NCBI Taxonomy" id="867345"/>
    <lineage>
        <taxon>Bacteria</taxon>
        <taxon>Pseudomonadati</taxon>
        <taxon>Pseudomonadota</taxon>
        <taxon>Gammaproteobacteria</taxon>
        <taxon>Chromatiales</taxon>
        <taxon>Ectothiorhodospiraceae</taxon>
        <taxon>Ectothiorhodospira</taxon>
    </lineage>
</organism>
<dbReference type="AlphaFoldDB" id="A0A1H9AJB1"/>
<dbReference type="STRING" id="867345.SAMN05421693_10593"/>
<evidence type="ECO:0000313" key="3">
    <source>
        <dbReference type="Proteomes" id="UP000199496"/>
    </source>
</evidence>